<proteinExistence type="predicted"/>
<reference evidence="2" key="1">
    <citation type="submission" date="2022-11" db="UniProtKB">
        <authorList>
            <consortium name="WormBaseParasite"/>
        </authorList>
    </citation>
    <scope>IDENTIFICATION</scope>
</reference>
<dbReference type="Proteomes" id="UP000887566">
    <property type="component" value="Unplaced"/>
</dbReference>
<dbReference type="WBParaSite" id="PSAMB.scaffold531size47853.g6717.t1">
    <property type="protein sequence ID" value="PSAMB.scaffold531size47853.g6717.t1"/>
    <property type="gene ID" value="PSAMB.scaffold531size47853.g6717"/>
</dbReference>
<dbReference type="AlphaFoldDB" id="A0A914WYN5"/>
<accession>A0A914WYN5</accession>
<sequence>MLAAGKTEGLIRARRAPAACSSPISAVAAGVSATPQKTPLQCARFNPPCLSGVFFPPLSFLFVNLSLNRRRLHTAATWHLVPPFPSFSPPIAPPRGHPPFLTLITFIV</sequence>
<keyword evidence="1" id="KW-1185">Reference proteome</keyword>
<evidence type="ECO:0000313" key="1">
    <source>
        <dbReference type="Proteomes" id="UP000887566"/>
    </source>
</evidence>
<organism evidence="1 2">
    <name type="scientific">Plectus sambesii</name>
    <dbReference type="NCBI Taxonomy" id="2011161"/>
    <lineage>
        <taxon>Eukaryota</taxon>
        <taxon>Metazoa</taxon>
        <taxon>Ecdysozoa</taxon>
        <taxon>Nematoda</taxon>
        <taxon>Chromadorea</taxon>
        <taxon>Plectida</taxon>
        <taxon>Plectina</taxon>
        <taxon>Plectoidea</taxon>
        <taxon>Plectidae</taxon>
        <taxon>Plectus</taxon>
    </lineage>
</organism>
<evidence type="ECO:0000313" key="2">
    <source>
        <dbReference type="WBParaSite" id="PSAMB.scaffold531size47853.g6717.t1"/>
    </source>
</evidence>
<name>A0A914WYN5_9BILA</name>
<protein>
    <submittedName>
        <fullName evidence="2">Uncharacterized protein</fullName>
    </submittedName>
</protein>